<evidence type="ECO:0000256" key="6">
    <source>
        <dbReference type="ARBA" id="ARBA00022840"/>
    </source>
</evidence>
<dbReference type="Proteomes" id="UP000185151">
    <property type="component" value="Unassembled WGS sequence"/>
</dbReference>
<comment type="similarity">
    <text evidence="2 12">Belongs to the cation transport ATPase (P-type) (TC 3.A.3) family. Type IB subfamily.</text>
</comment>
<feature type="transmembrane region" description="Helical" evidence="12">
    <location>
        <begin position="709"/>
        <end position="728"/>
    </location>
</feature>
<evidence type="ECO:0000313" key="15">
    <source>
        <dbReference type="Proteomes" id="UP000185151"/>
    </source>
</evidence>
<keyword evidence="9 12" id="KW-0472">Membrane</keyword>
<dbReference type="SFLD" id="SFLDS00003">
    <property type="entry name" value="Haloacid_Dehalogenase"/>
    <property type="match status" value="1"/>
</dbReference>
<dbReference type="PROSITE" id="PS01047">
    <property type="entry name" value="HMA_1"/>
    <property type="match status" value="1"/>
</dbReference>
<dbReference type="InterPro" id="IPR017969">
    <property type="entry name" value="Heavy-metal-associated_CS"/>
</dbReference>
<dbReference type="GO" id="GO:0005886">
    <property type="term" value="C:plasma membrane"/>
    <property type="evidence" value="ECO:0007669"/>
    <property type="project" value="UniProtKB-SubCell"/>
</dbReference>
<dbReference type="InterPro" id="IPR036412">
    <property type="entry name" value="HAD-like_sf"/>
</dbReference>
<evidence type="ECO:0000256" key="9">
    <source>
        <dbReference type="ARBA" id="ARBA00023136"/>
    </source>
</evidence>
<evidence type="ECO:0000256" key="2">
    <source>
        <dbReference type="ARBA" id="ARBA00006024"/>
    </source>
</evidence>
<dbReference type="PANTHER" id="PTHR43520">
    <property type="entry name" value="ATP7, ISOFORM B"/>
    <property type="match status" value="1"/>
</dbReference>
<dbReference type="SUPFAM" id="SSF81665">
    <property type="entry name" value="Calcium ATPase, transmembrane domain M"/>
    <property type="match status" value="1"/>
</dbReference>
<dbReference type="EMBL" id="FSRU01000001">
    <property type="protein sequence ID" value="SIO00616.1"/>
    <property type="molecule type" value="Genomic_DNA"/>
</dbReference>
<dbReference type="PRINTS" id="PR00943">
    <property type="entry name" value="CUATPASE"/>
</dbReference>
<feature type="transmembrane region" description="Helical" evidence="12">
    <location>
        <begin position="105"/>
        <end position="123"/>
    </location>
</feature>
<dbReference type="Gene3D" id="2.70.150.10">
    <property type="entry name" value="Calcium-transporting ATPase, cytoplasmic transduction domain A"/>
    <property type="match status" value="1"/>
</dbReference>
<dbReference type="InterPro" id="IPR018303">
    <property type="entry name" value="ATPase_P-typ_P_site"/>
</dbReference>
<feature type="transmembrane region" description="Helical" evidence="12">
    <location>
        <begin position="143"/>
        <end position="161"/>
    </location>
</feature>
<accession>A0A1N6FZ63</accession>
<evidence type="ECO:0000256" key="7">
    <source>
        <dbReference type="ARBA" id="ARBA00022967"/>
    </source>
</evidence>
<protein>
    <recommendedName>
        <fullName evidence="10">P-type Cu(2+) transporter</fullName>
        <ecNumber evidence="10">7.2.2.9</ecNumber>
    </recommendedName>
</protein>
<evidence type="ECO:0000259" key="13">
    <source>
        <dbReference type="PROSITE" id="PS50846"/>
    </source>
</evidence>
<evidence type="ECO:0000256" key="3">
    <source>
        <dbReference type="ARBA" id="ARBA00022692"/>
    </source>
</evidence>
<dbReference type="GO" id="GO:0005507">
    <property type="term" value="F:copper ion binding"/>
    <property type="evidence" value="ECO:0007669"/>
    <property type="project" value="TreeGrafter"/>
</dbReference>
<keyword evidence="15" id="KW-1185">Reference proteome</keyword>
<comment type="subcellular location">
    <subcellularLocation>
        <location evidence="12">Cell membrane</location>
    </subcellularLocation>
    <subcellularLocation>
        <location evidence="1">Endomembrane system</location>
        <topology evidence="1">Multi-pass membrane protein</topology>
    </subcellularLocation>
</comment>
<name>A0A1N6FZ63_9BURK</name>
<keyword evidence="7" id="KW-1278">Translocase</keyword>
<dbReference type="FunFam" id="3.30.70.100:FF:000005">
    <property type="entry name" value="Copper-exporting P-type ATPase A"/>
    <property type="match status" value="1"/>
</dbReference>
<dbReference type="RefSeq" id="WP_074294058.1">
    <property type="nucleotide sequence ID" value="NZ_FSRU01000001.1"/>
</dbReference>
<dbReference type="SUPFAM" id="SSF81653">
    <property type="entry name" value="Calcium ATPase, transduction domain A"/>
    <property type="match status" value="1"/>
</dbReference>
<dbReference type="InterPro" id="IPR023299">
    <property type="entry name" value="ATPase_P-typ_cyto_dom_N"/>
</dbReference>
<dbReference type="InterPro" id="IPR006121">
    <property type="entry name" value="HMA_dom"/>
</dbReference>
<evidence type="ECO:0000256" key="10">
    <source>
        <dbReference type="ARBA" id="ARBA00038904"/>
    </source>
</evidence>
<evidence type="ECO:0000256" key="1">
    <source>
        <dbReference type="ARBA" id="ARBA00004127"/>
    </source>
</evidence>
<feature type="transmembrane region" description="Helical" evidence="12">
    <location>
        <begin position="359"/>
        <end position="380"/>
    </location>
</feature>
<evidence type="ECO:0000256" key="5">
    <source>
        <dbReference type="ARBA" id="ARBA00022741"/>
    </source>
</evidence>
<evidence type="ECO:0000313" key="14">
    <source>
        <dbReference type="EMBL" id="SIO00616.1"/>
    </source>
</evidence>
<feature type="domain" description="HMA" evidence="13">
    <location>
        <begin position="13"/>
        <end position="79"/>
    </location>
</feature>
<dbReference type="GO" id="GO:0055070">
    <property type="term" value="P:copper ion homeostasis"/>
    <property type="evidence" value="ECO:0007669"/>
    <property type="project" value="TreeGrafter"/>
</dbReference>
<dbReference type="InterPro" id="IPR023214">
    <property type="entry name" value="HAD_sf"/>
</dbReference>
<dbReference type="Gene3D" id="3.40.1110.10">
    <property type="entry name" value="Calcium-transporting ATPase, cytoplasmic domain N"/>
    <property type="match status" value="1"/>
</dbReference>
<organism evidence="14 15">
    <name type="scientific">Paraburkholderia phenazinium</name>
    <dbReference type="NCBI Taxonomy" id="60549"/>
    <lineage>
        <taxon>Bacteria</taxon>
        <taxon>Pseudomonadati</taxon>
        <taxon>Pseudomonadota</taxon>
        <taxon>Betaproteobacteria</taxon>
        <taxon>Burkholderiales</taxon>
        <taxon>Burkholderiaceae</taxon>
        <taxon>Paraburkholderia</taxon>
    </lineage>
</organism>
<dbReference type="GO" id="GO:0043682">
    <property type="term" value="F:P-type divalent copper transporter activity"/>
    <property type="evidence" value="ECO:0007669"/>
    <property type="project" value="UniProtKB-EC"/>
</dbReference>
<dbReference type="GO" id="GO:0016887">
    <property type="term" value="F:ATP hydrolysis activity"/>
    <property type="evidence" value="ECO:0007669"/>
    <property type="project" value="InterPro"/>
</dbReference>
<dbReference type="SFLD" id="SFLDG00002">
    <property type="entry name" value="C1.7:_P-type_atpase_like"/>
    <property type="match status" value="1"/>
</dbReference>
<evidence type="ECO:0000256" key="11">
    <source>
        <dbReference type="ARBA" id="ARBA00047424"/>
    </source>
</evidence>
<dbReference type="GO" id="GO:0005524">
    <property type="term" value="F:ATP binding"/>
    <property type="evidence" value="ECO:0007669"/>
    <property type="project" value="UniProtKB-UniRule"/>
</dbReference>
<dbReference type="NCBIfam" id="TIGR01525">
    <property type="entry name" value="ATPase-IB_hvy"/>
    <property type="match status" value="1"/>
</dbReference>
<dbReference type="PRINTS" id="PR00119">
    <property type="entry name" value="CATATPASE"/>
</dbReference>
<dbReference type="PROSITE" id="PS50846">
    <property type="entry name" value="HMA_2"/>
    <property type="match status" value="1"/>
</dbReference>
<dbReference type="CDD" id="cd02094">
    <property type="entry name" value="P-type_ATPase_Cu-like"/>
    <property type="match status" value="1"/>
</dbReference>
<dbReference type="CDD" id="cd00371">
    <property type="entry name" value="HMA"/>
    <property type="match status" value="1"/>
</dbReference>
<dbReference type="InterPro" id="IPR044492">
    <property type="entry name" value="P_typ_ATPase_HD_dom"/>
</dbReference>
<dbReference type="PROSITE" id="PS00154">
    <property type="entry name" value="ATPASE_E1_E2"/>
    <property type="match status" value="1"/>
</dbReference>
<evidence type="ECO:0000256" key="12">
    <source>
        <dbReference type="RuleBase" id="RU362081"/>
    </source>
</evidence>
<dbReference type="NCBIfam" id="TIGR01511">
    <property type="entry name" value="ATPase-IB1_Cu"/>
    <property type="match status" value="1"/>
</dbReference>
<dbReference type="PANTHER" id="PTHR43520:SF8">
    <property type="entry name" value="P-TYPE CU(+) TRANSPORTER"/>
    <property type="match status" value="1"/>
</dbReference>
<dbReference type="NCBIfam" id="TIGR01494">
    <property type="entry name" value="ATPase_P-type"/>
    <property type="match status" value="2"/>
</dbReference>
<keyword evidence="8 12" id="KW-1133">Transmembrane helix</keyword>
<sequence>MTDLSTPEPLAQTSAELDISGMTCASCAMRVEKALAKLPGVASVSVNLATEKATVNLSDSATGIDALVAAVTKAGYQATPIVEEAAPDAAPSVAQRAQQVTRRELAAVVVCALLTLPLMLPMISEGFGGAFGSHGMNTLVPPWLQFGLATLVQVVFGARFYKAAYRAVRAGAGNMDLLVALGTSAAYGISVYELIVHPGEQMHLYFEASAVVITLVRFGKWLEARAKRQTTDAIRALNALRPERARIRVGSEEHELPLAQVRVGMIVVVRPGERLPVDGVILEGRTHIDESLITGESLPVPKQADDPVTAGSINGEGAIAVTTKAVGAETTLARIIRLVETAQAEKAPIQRLVDRVSEIFVPAILVIALLTLAGWLIAGAGGETAILNAVAVLVIACPCALGLATPAAIMAGTGVAARHGVLIKDAEALEIAHRVNLVAFDKTGTLTVGQPSLTAFEPIGIERGAALALAAAVQRQSDHPLARAVVKAYEEAARAMDDGKATTASKARAVPGRGVEAEIDGRTLAIGSTRWLNELGIALPPALASRAQQLESAGNTVSWLMSVGNAAPPAALALLAFGDTVKPTARAAIERLKQMGIRSVLVTGDNHGSAASVAAALGIDEFHAQVLPEDKARVIRDLKIRTAGIVAMAGDGINDAPALAAADLGIAMATGTDVAMHAAGITLMRGDPALVADAIDISRRTWRKIQQNLFWAFVYNLIGIPLAAFGLLNPMLAGAAMAFSSVSVVTNALLLRTWRGAKGTN</sequence>
<feature type="transmembrane region" description="Helical" evidence="12">
    <location>
        <begin position="173"/>
        <end position="196"/>
    </location>
</feature>
<keyword evidence="12" id="KW-1003">Cell membrane</keyword>
<dbReference type="Pfam" id="PF00702">
    <property type="entry name" value="Hydrolase"/>
    <property type="match status" value="1"/>
</dbReference>
<dbReference type="InterPro" id="IPR027256">
    <property type="entry name" value="P-typ_ATPase_IB"/>
</dbReference>
<dbReference type="Pfam" id="PF00403">
    <property type="entry name" value="HMA"/>
    <property type="match status" value="1"/>
</dbReference>
<feature type="transmembrane region" description="Helical" evidence="12">
    <location>
        <begin position="386"/>
        <end position="409"/>
    </location>
</feature>
<dbReference type="OrthoDB" id="8552908at2"/>
<dbReference type="SUPFAM" id="SSF55008">
    <property type="entry name" value="HMA, heavy metal-associated domain"/>
    <property type="match status" value="1"/>
</dbReference>
<dbReference type="SFLD" id="SFLDF00027">
    <property type="entry name" value="p-type_atpase"/>
    <property type="match status" value="1"/>
</dbReference>
<evidence type="ECO:0000256" key="8">
    <source>
        <dbReference type="ARBA" id="ARBA00022989"/>
    </source>
</evidence>
<dbReference type="AlphaFoldDB" id="A0A1N6FZ63"/>
<dbReference type="InterPro" id="IPR023298">
    <property type="entry name" value="ATPase_P-typ_TM_dom_sf"/>
</dbReference>
<dbReference type="InterPro" id="IPR059000">
    <property type="entry name" value="ATPase_P-type_domA"/>
</dbReference>
<gene>
    <name evidence="14" type="ORF">SAMN05444165_0477</name>
</gene>
<reference evidence="14 15" key="1">
    <citation type="submission" date="2016-11" db="EMBL/GenBank/DDBJ databases">
        <authorList>
            <person name="Jaros S."/>
            <person name="Januszkiewicz K."/>
            <person name="Wedrychowicz H."/>
        </authorList>
    </citation>
    <scope>NUCLEOTIDE SEQUENCE [LARGE SCALE GENOMIC DNA]</scope>
    <source>
        <strain evidence="14 15">GAS95</strain>
    </source>
</reference>
<dbReference type="InterPro" id="IPR036163">
    <property type="entry name" value="HMA_dom_sf"/>
</dbReference>
<keyword evidence="4 12" id="KW-0479">Metal-binding</keyword>
<keyword evidence="5 12" id="KW-0547">Nucleotide-binding</keyword>
<dbReference type="SUPFAM" id="SSF56784">
    <property type="entry name" value="HAD-like"/>
    <property type="match status" value="1"/>
</dbReference>
<dbReference type="FunFam" id="2.70.150.10:FF:000002">
    <property type="entry name" value="Copper-transporting ATPase 1, putative"/>
    <property type="match status" value="1"/>
</dbReference>
<dbReference type="InterPro" id="IPR001757">
    <property type="entry name" value="P_typ_ATPase"/>
</dbReference>
<keyword evidence="6 12" id="KW-0067">ATP-binding</keyword>
<dbReference type="Pfam" id="PF00122">
    <property type="entry name" value="E1-E2_ATPase"/>
    <property type="match status" value="1"/>
</dbReference>
<proteinExistence type="inferred from homology"/>
<comment type="catalytic activity">
    <reaction evidence="11">
        <text>Cu(2+)(in) + ATP + H2O = Cu(2+)(out) + ADP + phosphate + H(+)</text>
        <dbReference type="Rhea" id="RHEA:10376"/>
        <dbReference type="ChEBI" id="CHEBI:15377"/>
        <dbReference type="ChEBI" id="CHEBI:15378"/>
        <dbReference type="ChEBI" id="CHEBI:29036"/>
        <dbReference type="ChEBI" id="CHEBI:30616"/>
        <dbReference type="ChEBI" id="CHEBI:43474"/>
        <dbReference type="ChEBI" id="CHEBI:456216"/>
        <dbReference type="EC" id="7.2.2.9"/>
    </reaction>
</comment>
<dbReference type="GO" id="GO:0012505">
    <property type="term" value="C:endomembrane system"/>
    <property type="evidence" value="ECO:0007669"/>
    <property type="project" value="UniProtKB-SubCell"/>
</dbReference>
<dbReference type="EC" id="7.2.2.9" evidence="10"/>
<dbReference type="InterPro" id="IPR008250">
    <property type="entry name" value="ATPase_P-typ_transduc_dom_A_sf"/>
</dbReference>
<dbReference type="Gene3D" id="3.40.50.1000">
    <property type="entry name" value="HAD superfamily/HAD-like"/>
    <property type="match status" value="1"/>
</dbReference>
<dbReference type="Gene3D" id="3.30.70.100">
    <property type="match status" value="1"/>
</dbReference>
<feature type="transmembrane region" description="Helical" evidence="12">
    <location>
        <begin position="202"/>
        <end position="219"/>
    </location>
</feature>
<feature type="transmembrane region" description="Helical" evidence="12">
    <location>
        <begin position="734"/>
        <end position="751"/>
    </location>
</feature>
<keyword evidence="3 12" id="KW-0812">Transmembrane</keyword>
<evidence type="ECO:0000256" key="4">
    <source>
        <dbReference type="ARBA" id="ARBA00022723"/>
    </source>
</evidence>